<reference evidence="3" key="1">
    <citation type="submission" date="2016-11" db="UniProtKB">
        <authorList>
            <consortium name="WormBaseParasite"/>
        </authorList>
    </citation>
    <scope>IDENTIFICATION</scope>
</reference>
<keyword evidence="1" id="KW-0732">Signal</keyword>
<dbReference type="AlphaFoldDB" id="A0A1I8BBE4"/>
<accession>A0A1I8BBE4</accession>
<evidence type="ECO:0000313" key="2">
    <source>
        <dbReference type="Proteomes" id="UP000095281"/>
    </source>
</evidence>
<evidence type="ECO:0000313" key="3">
    <source>
        <dbReference type="WBParaSite" id="MhA1_Contig1749.frz3.gene3"/>
    </source>
</evidence>
<dbReference type="WBParaSite" id="MhA1_Contig1749.frz3.gene3">
    <property type="protein sequence ID" value="MhA1_Contig1749.frz3.gene3"/>
    <property type="gene ID" value="MhA1_Contig1749.frz3.gene3"/>
</dbReference>
<dbReference type="Proteomes" id="UP000095281">
    <property type="component" value="Unplaced"/>
</dbReference>
<sequence length="68" mass="7478">MKIFLTFFLIALLFAITIVAEDGVENLKGLENEEIKGVQAEIPLGRHKRWGGWGWGGGCCGGGWGWGW</sequence>
<proteinExistence type="predicted"/>
<organism evidence="2 3">
    <name type="scientific">Meloidogyne hapla</name>
    <name type="common">Root-knot nematode worm</name>
    <dbReference type="NCBI Taxonomy" id="6305"/>
    <lineage>
        <taxon>Eukaryota</taxon>
        <taxon>Metazoa</taxon>
        <taxon>Ecdysozoa</taxon>
        <taxon>Nematoda</taxon>
        <taxon>Chromadorea</taxon>
        <taxon>Rhabditida</taxon>
        <taxon>Tylenchina</taxon>
        <taxon>Tylenchomorpha</taxon>
        <taxon>Tylenchoidea</taxon>
        <taxon>Meloidogynidae</taxon>
        <taxon>Meloidogyninae</taxon>
        <taxon>Meloidogyne</taxon>
    </lineage>
</organism>
<name>A0A1I8BBE4_MELHA</name>
<feature type="signal peptide" evidence="1">
    <location>
        <begin position="1"/>
        <end position="20"/>
    </location>
</feature>
<evidence type="ECO:0000256" key="1">
    <source>
        <dbReference type="SAM" id="SignalP"/>
    </source>
</evidence>
<protein>
    <submittedName>
        <fullName evidence="3">Uncharacterized protein</fullName>
    </submittedName>
</protein>
<keyword evidence="2" id="KW-1185">Reference proteome</keyword>
<feature type="chain" id="PRO_5009315630" evidence="1">
    <location>
        <begin position="21"/>
        <end position="68"/>
    </location>
</feature>